<organism evidence="5 6">
    <name type="scientific">Discina gigas</name>
    <dbReference type="NCBI Taxonomy" id="1032678"/>
    <lineage>
        <taxon>Eukaryota</taxon>
        <taxon>Fungi</taxon>
        <taxon>Dikarya</taxon>
        <taxon>Ascomycota</taxon>
        <taxon>Pezizomycotina</taxon>
        <taxon>Pezizomycetes</taxon>
        <taxon>Pezizales</taxon>
        <taxon>Discinaceae</taxon>
        <taxon>Discina</taxon>
    </lineage>
</organism>
<dbReference type="InterPro" id="IPR006094">
    <property type="entry name" value="Oxid_FAD_bind_N"/>
</dbReference>
<feature type="chain" id="PRO_5045516753" description="FAD-binding PCMH-type domain-containing protein" evidence="3">
    <location>
        <begin position="21"/>
        <end position="633"/>
    </location>
</feature>
<evidence type="ECO:0000256" key="1">
    <source>
        <dbReference type="ARBA" id="ARBA00005466"/>
    </source>
</evidence>
<evidence type="ECO:0000256" key="3">
    <source>
        <dbReference type="SAM" id="SignalP"/>
    </source>
</evidence>
<keyword evidence="3" id="KW-0732">Signal</keyword>
<dbReference type="InterPro" id="IPR016169">
    <property type="entry name" value="FAD-bd_PCMH_sub2"/>
</dbReference>
<keyword evidence="2" id="KW-0560">Oxidoreductase</keyword>
<reference evidence="5 6" key="1">
    <citation type="submission" date="2024-02" db="EMBL/GenBank/DDBJ databases">
        <title>Discinaceae phylogenomics.</title>
        <authorList>
            <person name="Dirks A.C."/>
            <person name="James T.Y."/>
        </authorList>
    </citation>
    <scope>NUCLEOTIDE SEQUENCE [LARGE SCALE GENOMIC DNA]</scope>
    <source>
        <strain evidence="5 6">ACD0624</strain>
    </source>
</reference>
<gene>
    <name evidence="5" type="ORF">Q9L58_008480</name>
</gene>
<sequence>MILPLPSLTLFAALVLAVTAQDTSNGTSTGAFEAEKTVLSTADVADYPELQFGESLADLDAPIIKKRAQHSCKLQPEDNAWPADILWSLLDAFVGGHLEKPLPLAAPCYLGANYNAAKCATLIATWGDSDLHDGHPSSVMSPLSTGLSCIPTSDPKSGTCTQGTYPVYVISAQSVWDVQSAVNFARNLNIRLVIKNTGHDFAGKATGKGALSIRTHLFQDIQFISRFKTSTYSGPVFKVGSGVQGRELYKVAKQYGYAIVGGEGMTVGYAGGYIQGGGHSPLSSKFGMGADSVVSIEVVIANGQFVTASADSNPDLFWALLGGGGSTFGVIISITAKAHPDFPVTISEFTFNASAADLTRAAAGDMGRADFWEVVKTYMKLFPAHADQGIYSYFNVRAAADGKIAFNMVPYFAPQKTVAEVTALLAPVVAKAKSLGIPLNPKTTAYGTFYDAWYAGFPKEVIGLWYSQLGSRLFPRANFVDQTKFEATWSAIKNQVNNNSYLIGFNIAPTLAAGGNPQNSVNPAWRNTVMHAITGARWDPLMRNLTAINAVRTDFTNNRMKKWRDISPGAGCYLGETDINEPNRQQAFWGTNYARLYSIKQKYDPQGVFFAETSVGSEDWTTGAGRLGRLCPV</sequence>
<evidence type="ECO:0000313" key="6">
    <source>
        <dbReference type="Proteomes" id="UP001447188"/>
    </source>
</evidence>
<accession>A0ABR3G9K5</accession>
<dbReference type="Proteomes" id="UP001447188">
    <property type="component" value="Unassembled WGS sequence"/>
</dbReference>
<feature type="signal peptide" evidence="3">
    <location>
        <begin position="1"/>
        <end position="20"/>
    </location>
</feature>
<comment type="similarity">
    <text evidence="1">Belongs to the oxygen-dependent FAD-linked oxidoreductase family.</text>
</comment>
<dbReference type="Pfam" id="PF08031">
    <property type="entry name" value="BBE"/>
    <property type="match status" value="1"/>
</dbReference>
<dbReference type="SUPFAM" id="SSF56176">
    <property type="entry name" value="FAD-binding/transporter-associated domain-like"/>
    <property type="match status" value="1"/>
</dbReference>
<dbReference type="EMBL" id="JBBBZM010000159">
    <property type="protein sequence ID" value="KAL0632632.1"/>
    <property type="molecule type" value="Genomic_DNA"/>
</dbReference>
<dbReference type="Pfam" id="PF01565">
    <property type="entry name" value="FAD_binding_4"/>
    <property type="match status" value="1"/>
</dbReference>
<dbReference type="PANTHER" id="PTHR13878">
    <property type="entry name" value="GULONOLACTONE OXIDASE"/>
    <property type="match status" value="1"/>
</dbReference>
<evidence type="ECO:0000259" key="4">
    <source>
        <dbReference type="PROSITE" id="PS51387"/>
    </source>
</evidence>
<protein>
    <recommendedName>
        <fullName evidence="4">FAD-binding PCMH-type domain-containing protein</fullName>
    </recommendedName>
</protein>
<evidence type="ECO:0000256" key="2">
    <source>
        <dbReference type="ARBA" id="ARBA00023002"/>
    </source>
</evidence>
<dbReference type="InterPro" id="IPR012951">
    <property type="entry name" value="BBE"/>
</dbReference>
<evidence type="ECO:0000313" key="5">
    <source>
        <dbReference type="EMBL" id="KAL0632632.1"/>
    </source>
</evidence>
<comment type="caution">
    <text evidence="5">The sequence shown here is derived from an EMBL/GenBank/DDBJ whole genome shotgun (WGS) entry which is preliminary data.</text>
</comment>
<dbReference type="Gene3D" id="3.30.465.10">
    <property type="match status" value="2"/>
</dbReference>
<feature type="domain" description="FAD-binding PCMH-type" evidence="4">
    <location>
        <begin position="162"/>
        <end position="341"/>
    </location>
</feature>
<dbReference type="InterPro" id="IPR016166">
    <property type="entry name" value="FAD-bd_PCMH"/>
</dbReference>
<dbReference type="PANTHER" id="PTHR13878:SF91">
    <property type="entry name" value="FAD BINDING DOMAIN PROTEIN (AFU_ORTHOLOGUE AFUA_6G12070)-RELATED"/>
    <property type="match status" value="1"/>
</dbReference>
<dbReference type="InterPro" id="IPR050432">
    <property type="entry name" value="FAD-linked_Oxidoreductases_BP"/>
</dbReference>
<keyword evidence="6" id="KW-1185">Reference proteome</keyword>
<name>A0ABR3G9K5_9PEZI</name>
<proteinExistence type="inferred from homology"/>
<dbReference type="PROSITE" id="PS51387">
    <property type="entry name" value="FAD_PCMH"/>
    <property type="match status" value="1"/>
</dbReference>
<dbReference type="InterPro" id="IPR036318">
    <property type="entry name" value="FAD-bd_PCMH-like_sf"/>
</dbReference>